<accession>A0A383RIW6</accession>
<organism evidence="1 2">
    <name type="scientific">Paenibacillus alvei</name>
    <name type="common">Bacillus alvei</name>
    <dbReference type="NCBI Taxonomy" id="44250"/>
    <lineage>
        <taxon>Bacteria</taxon>
        <taxon>Bacillati</taxon>
        <taxon>Bacillota</taxon>
        <taxon>Bacilli</taxon>
        <taxon>Bacillales</taxon>
        <taxon>Paenibacillaceae</taxon>
        <taxon>Paenibacillus</taxon>
    </lineage>
</organism>
<reference evidence="2" key="1">
    <citation type="submission" date="2018-08" db="EMBL/GenBank/DDBJ databases">
        <authorList>
            <person name="Chevrot R."/>
        </authorList>
    </citation>
    <scope>NUCLEOTIDE SEQUENCE [LARGE SCALE GENOMIC DNA]</scope>
</reference>
<dbReference type="EMBL" id="LS992241">
    <property type="protein sequence ID" value="SYX86319.1"/>
    <property type="molecule type" value="Genomic_DNA"/>
</dbReference>
<dbReference type="AlphaFoldDB" id="A0A383RIW6"/>
<evidence type="ECO:0000313" key="2">
    <source>
        <dbReference type="Proteomes" id="UP000304148"/>
    </source>
</evidence>
<protein>
    <submittedName>
        <fullName evidence="1">Uncharacterized protein</fullName>
    </submittedName>
</protein>
<gene>
    <name evidence="1" type="ORF">PBLR_14741</name>
</gene>
<dbReference type="Proteomes" id="UP000304148">
    <property type="component" value="Chromosome"/>
</dbReference>
<sequence length="39" mass="4616">MGIKREYNLAEVGQKDMYLLFGVKWKDFKPELLRKVVTA</sequence>
<evidence type="ECO:0000313" key="1">
    <source>
        <dbReference type="EMBL" id="SYX86319.1"/>
    </source>
</evidence>
<proteinExistence type="predicted"/>
<name>A0A383RIW6_PAEAL</name>